<dbReference type="PANTHER" id="PTHR36115">
    <property type="entry name" value="PROLINE-RICH ANTIGEN HOMOLOG-RELATED"/>
    <property type="match status" value="1"/>
</dbReference>
<keyword evidence="3 6" id="KW-0812">Transmembrane</keyword>
<protein>
    <submittedName>
        <fullName evidence="11">Unannotated protein</fullName>
    </submittedName>
</protein>
<comment type="subcellular location">
    <subcellularLocation>
        <location evidence="1">Cell membrane</location>
        <topology evidence="1">Multi-pass membrane protein</topology>
    </subcellularLocation>
</comment>
<evidence type="ECO:0000313" key="8">
    <source>
        <dbReference type="EMBL" id="CAB4728569.1"/>
    </source>
</evidence>
<dbReference type="Pfam" id="PF06271">
    <property type="entry name" value="RDD"/>
    <property type="match status" value="1"/>
</dbReference>
<feature type="transmembrane region" description="Helical" evidence="6">
    <location>
        <begin position="122"/>
        <end position="147"/>
    </location>
</feature>
<evidence type="ECO:0000256" key="5">
    <source>
        <dbReference type="ARBA" id="ARBA00023136"/>
    </source>
</evidence>
<keyword evidence="4 6" id="KW-1133">Transmembrane helix</keyword>
<dbReference type="EMBL" id="CAFBPD010000230">
    <property type="protein sequence ID" value="CAB5018636.1"/>
    <property type="molecule type" value="Genomic_DNA"/>
</dbReference>
<proteinExistence type="predicted"/>
<dbReference type="InterPro" id="IPR010432">
    <property type="entry name" value="RDD"/>
</dbReference>
<evidence type="ECO:0000256" key="6">
    <source>
        <dbReference type="SAM" id="Phobius"/>
    </source>
</evidence>
<evidence type="ECO:0000313" key="9">
    <source>
        <dbReference type="EMBL" id="CAB4741930.1"/>
    </source>
</evidence>
<evidence type="ECO:0000259" key="7">
    <source>
        <dbReference type="Pfam" id="PF06271"/>
    </source>
</evidence>
<feature type="transmembrane region" description="Helical" evidence="6">
    <location>
        <begin position="82"/>
        <end position="102"/>
    </location>
</feature>
<reference evidence="11" key="1">
    <citation type="submission" date="2020-05" db="EMBL/GenBank/DDBJ databases">
        <authorList>
            <person name="Chiriac C."/>
            <person name="Salcher M."/>
            <person name="Ghai R."/>
            <person name="Kavagutti S V."/>
        </authorList>
    </citation>
    <scope>NUCLEOTIDE SEQUENCE</scope>
</reference>
<dbReference type="AlphaFoldDB" id="A0A6J7QNZ7"/>
<organism evidence="11">
    <name type="scientific">freshwater metagenome</name>
    <dbReference type="NCBI Taxonomy" id="449393"/>
    <lineage>
        <taxon>unclassified sequences</taxon>
        <taxon>metagenomes</taxon>
        <taxon>ecological metagenomes</taxon>
    </lineage>
</organism>
<dbReference type="GO" id="GO:0005886">
    <property type="term" value="C:plasma membrane"/>
    <property type="evidence" value="ECO:0007669"/>
    <property type="project" value="UniProtKB-SubCell"/>
</dbReference>
<keyword evidence="5 6" id="KW-0472">Membrane</keyword>
<accession>A0A6J7QNZ7</accession>
<dbReference type="EMBL" id="CAEZYZ010000042">
    <property type="protein sequence ID" value="CAB4741930.1"/>
    <property type="molecule type" value="Genomic_DNA"/>
</dbReference>
<dbReference type="EMBL" id="CAEZYW010000003">
    <property type="protein sequence ID" value="CAB4728569.1"/>
    <property type="molecule type" value="Genomic_DNA"/>
</dbReference>
<dbReference type="EMBL" id="CAFBOM010000045">
    <property type="protein sequence ID" value="CAB4979450.1"/>
    <property type="molecule type" value="Genomic_DNA"/>
</dbReference>
<evidence type="ECO:0000256" key="2">
    <source>
        <dbReference type="ARBA" id="ARBA00022475"/>
    </source>
</evidence>
<evidence type="ECO:0000313" key="11">
    <source>
        <dbReference type="EMBL" id="CAB5018636.1"/>
    </source>
</evidence>
<evidence type="ECO:0000256" key="3">
    <source>
        <dbReference type="ARBA" id="ARBA00022692"/>
    </source>
</evidence>
<feature type="domain" description="RDD" evidence="7">
    <location>
        <begin position="35"/>
        <end position="159"/>
    </location>
</feature>
<evidence type="ECO:0000256" key="1">
    <source>
        <dbReference type="ARBA" id="ARBA00004651"/>
    </source>
</evidence>
<evidence type="ECO:0000256" key="4">
    <source>
        <dbReference type="ARBA" id="ARBA00022989"/>
    </source>
</evidence>
<sequence>MKFSEYEALAARGQSLHVDEASVPREARPFQGHRAGAVTRGLAALIDLGLVVVTVIIINACAAILRFIIVRTAGMEIPHIQWSIVLGAALLWASWTWGWAITGRSFGGHIMGLRVVNHAGDQLGWAGAAVRAVFCAAVPIGLLWAFVSRKNRSLQDVVMRTSVIHDWVMTIPSVPEEDQRSQEPAP</sequence>
<dbReference type="PANTHER" id="PTHR36115:SF6">
    <property type="entry name" value="PROLINE-RICH ANTIGEN HOMOLOG"/>
    <property type="match status" value="1"/>
</dbReference>
<feature type="transmembrane region" description="Helical" evidence="6">
    <location>
        <begin position="48"/>
        <end position="70"/>
    </location>
</feature>
<name>A0A6J7QNZ7_9ZZZZ</name>
<gene>
    <name evidence="8" type="ORF">UFOPK2786_00034</name>
    <name evidence="9" type="ORF">UFOPK2810_00374</name>
    <name evidence="10" type="ORF">UFOPK3957_00399</name>
    <name evidence="11" type="ORF">UFOPK4061_01260</name>
</gene>
<dbReference type="InterPro" id="IPR051791">
    <property type="entry name" value="Pra-immunoreactive"/>
</dbReference>
<evidence type="ECO:0000313" key="10">
    <source>
        <dbReference type="EMBL" id="CAB4979450.1"/>
    </source>
</evidence>
<keyword evidence="2" id="KW-1003">Cell membrane</keyword>